<evidence type="ECO:0000259" key="2">
    <source>
        <dbReference type="PROSITE" id="PS50177"/>
    </source>
</evidence>
<reference evidence="3 4" key="1">
    <citation type="journal article" date="2023" name="IMA Fungus">
        <title>Comparative genomic study of the Penicillium genus elucidates a diverse pangenome and 15 lateral gene transfer events.</title>
        <authorList>
            <person name="Petersen C."/>
            <person name="Sorensen T."/>
            <person name="Nielsen M.R."/>
            <person name="Sondergaard T.E."/>
            <person name="Sorensen J.L."/>
            <person name="Fitzpatrick D.A."/>
            <person name="Frisvad J.C."/>
            <person name="Nielsen K.L."/>
        </authorList>
    </citation>
    <scope>NUCLEOTIDE SEQUENCE [LARGE SCALE GENOMIC DNA]</scope>
    <source>
        <strain evidence="3 4">IBT 35679</strain>
    </source>
</reference>
<dbReference type="PANTHER" id="PTHR12612">
    <property type="entry name" value="NUCLEAR TRANSPORT FACTOR 2"/>
    <property type="match status" value="1"/>
</dbReference>
<organism evidence="3 4">
    <name type="scientific">Penicillium frequentans</name>
    <dbReference type="NCBI Taxonomy" id="3151616"/>
    <lineage>
        <taxon>Eukaryota</taxon>
        <taxon>Fungi</taxon>
        <taxon>Dikarya</taxon>
        <taxon>Ascomycota</taxon>
        <taxon>Pezizomycotina</taxon>
        <taxon>Eurotiomycetes</taxon>
        <taxon>Eurotiomycetidae</taxon>
        <taxon>Eurotiales</taxon>
        <taxon>Aspergillaceae</taxon>
        <taxon>Penicillium</taxon>
    </lineage>
</organism>
<dbReference type="Pfam" id="PF02136">
    <property type="entry name" value="NTF2"/>
    <property type="match status" value="1"/>
</dbReference>
<keyword evidence="4" id="KW-1185">Reference proteome</keyword>
<dbReference type="CDD" id="cd00780">
    <property type="entry name" value="NTF2"/>
    <property type="match status" value="1"/>
</dbReference>
<dbReference type="AlphaFoldDB" id="A0AAD6CT14"/>
<dbReference type="SUPFAM" id="SSF54427">
    <property type="entry name" value="NTF2-like"/>
    <property type="match status" value="1"/>
</dbReference>
<dbReference type="GO" id="GO:0006913">
    <property type="term" value="P:nucleocytoplasmic transport"/>
    <property type="evidence" value="ECO:0007669"/>
    <property type="project" value="UniProtKB-UniRule"/>
</dbReference>
<dbReference type="Gene3D" id="3.10.450.50">
    <property type="match status" value="1"/>
</dbReference>
<evidence type="ECO:0000256" key="1">
    <source>
        <dbReference type="RuleBase" id="RU369002"/>
    </source>
</evidence>
<comment type="function">
    <text evidence="1">Has a role in nuclear-cytoplasmic transport of proteins and mRNAs.</text>
</comment>
<sequence length="133" mass="14824">MGDHNSIGNAFVSHYFNTFDNFDARANLASLYRPESMLTWEGIGLQGTQSIIERLTNPELKVVKTQISNTDSEPSINNAILVCVIGNLSSRGKKIDNAFDRPMTFAETFLLAPVPGQPGGFYIHNQNFRLIQF</sequence>
<protein>
    <recommendedName>
        <fullName evidence="1">NTF2-related export protein</fullName>
    </recommendedName>
</protein>
<keyword evidence="1" id="KW-0963">Cytoplasm</keyword>
<dbReference type="InterPro" id="IPR045875">
    <property type="entry name" value="NTF2"/>
</dbReference>
<evidence type="ECO:0000313" key="4">
    <source>
        <dbReference type="Proteomes" id="UP001220324"/>
    </source>
</evidence>
<accession>A0AAD6CT14</accession>
<dbReference type="Proteomes" id="UP001220324">
    <property type="component" value="Unassembled WGS sequence"/>
</dbReference>
<dbReference type="GO" id="GO:0005634">
    <property type="term" value="C:nucleus"/>
    <property type="evidence" value="ECO:0007669"/>
    <property type="project" value="UniProtKB-SubCell"/>
</dbReference>
<comment type="subcellular location">
    <subcellularLocation>
        <location evidence="1">Cytoplasm</location>
    </subcellularLocation>
    <subcellularLocation>
        <location evidence="1">Nucleus</location>
    </subcellularLocation>
</comment>
<dbReference type="EMBL" id="JAQIZZ010000006">
    <property type="protein sequence ID" value="KAJ5538205.1"/>
    <property type="molecule type" value="Genomic_DNA"/>
</dbReference>
<dbReference type="GO" id="GO:0015031">
    <property type="term" value="P:protein transport"/>
    <property type="evidence" value="ECO:0007669"/>
    <property type="project" value="UniProtKB-KW"/>
</dbReference>
<dbReference type="GO" id="GO:0051028">
    <property type="term" value="P:mRNA transport"/>
    <property type="evidence" value="ECO:0007669"/>
    <property type="project" value="UniProtKB-UniRule"/>
</dbReference>
<dbReference type="InterPro" id="IPR032710">
    <property type="entry name" value="NTF2-like_dom_sf"/>
</dbReference>
<evidence type="ECO:0000313" key="3">
    <source>
        <dbReference type="EMBL" id="KAJ5538205.1"/>
    </source>
</evidence>
<dbReference type="PROSITE" id="PS50177">
    <property type="entry name" value="NTF2_DOMAIN"/>
    <property type="match status" value="1"/>
</dbReference>
<gene>
    <name evidence="3" type="ORF">N7494_007684</name>
</gene>
<keyword evidence="1" id="KW-0653">Protein transport</keyword>
<keyword evidence="1" id="KW-0539">Nucleus</keyword>
<feature type="domain" description="NTF2" evidence="2">
    <location>
        <begin position="7"/>
        <end position="130"/>
    </location>
</feature>
<dbReference type="InterPro" id="IPR002075">
    <property type="entry name" value="NTF2_dom"/>
</dbReference>
<name>A0AAD6CT14_9EURO</name>
<comment type="caution">
    <text evidence="3">The sequence shown here is derived from an EMBL/GenBank/DDBJ whole genome shotgun (WGS) entry which is preliminary data.</text>
</comment>
<dbReference type="InterPro" id="IPR018222">
    <property type="entry name" value="Nuclear_transport_factor_2_euk"/>
</dbReference>
<keyword evidence="1" id="KW-0813">Transport</keyword>
<dbReference type="GO" id="GO:0005737">
    <property type="term" value="C:cytoplasm"/>
    <property type="evidence" value="ECO:0007669"/>
    <property type="project" value="UniProtKB-SubCell"/>
</dbReference>
<proteinExistence type="predicted"/>